<keyword evidence="2" id="KW-1185">Reference proteome</keyword>
<gene>
    <name evidence="1" type="ORF">BAJUN_01560</name>
</gene>
<dbReference type="EMBL" id="ON529858">
    <property type="protein sequence ID" value="UTC29786.1"/>
    <property type="molecule type" value="Genomic_DNA"/>
</dbReference>
<evidence type="ECO:0000313" key="2">
    <source>
        <dbReference type="Proteomes" id="UP001057427"/>
    </source>
</evidence>
<sequence length="403" mass="45107">MPRYPMVEKYVNGRLVTQRQWRKAVVDAIDAGPPEGSTITMIGERLGPAWVEPVNVPILSHTLQNFKRKGIVECPSRGVYRVVVNAVDVFTDHENAILDSIRKRGGVCRWRDIADDFGVRNKDVPLTIEQQANESDAAWRLRFDAHEPINFGIRSMLVATIAESDRIRQDFGVPGLYNLPYEELHALPMLGSWAIYMHRRAVMLLTPQGERWDEELVGQMTNAHYKRVGAAFRAVRDLKYLDLETLVDDKVFIGILRQMADKSDVAVNDILREQKARILSRHGIAFDSGIIPPEVTEELDDAREAAMNWKSLTIPAGLLGAFEDGSPAVHRVAPADFYTEFCQSFVDGPDPVLLSRGILAPGEPEHRIRPDPNTMSEEQKKMLAADGGSQVYIPAEWGEGADG</sequence>
<name>A0A9E7N4K3_9CAUD</name>
<protein>
    <submittedName>
        <fullName evidence="1">Uncharacterized protein</fullName>
    </submittedName>
</protein>
<organism evidence="1 2">
    <name type="scientific">Brevundimonas phage vB_BgoS-Bajun</name>
    <dbReference type="NCBI Taxonomy" id="2948594"/>
    <lineage>
        <taxon>Viruses</taxon>
        <taxon>Duplodnaviria</taxon>
        <taxon>Heunggongvirae</taxon>
        <taxon>Uroviricota</taxon>
        <taxon>Caudoviricetes</taxon>
        <taxon>Dolichocephalovirinae</taxon>
    </lineage>
</organism>
<evidence type="ECO:0000313" key="1">
    <source>
        <dbReference type="EMBL" id="UTC29786.1"/>
    </source>
</evidence>
<accession>A0A9E7N4K3</accession>
<dbReference type="Proteomes" id="UP001057427">
    <property type="component" value="Segment"/>
</dbReference>
<proteinExistence type="predicted"/>
<reference evidence="1" key="1">
    <citation type="submission" date="2022-05" db="EMBL/GenBank/DDBJ databases">
        <authorList>
            <person name="Friedrich I."/>
            <person name="Poehlein A."/>
            <person name="Schneider D."/>
            <person name="Hertel R."/>
            <person name="Daniel R."/>
        </authorList>
    </citation>
    <scope>NUCLEOTIDE SEQUENCE</scope>
</reference>